<evidence type="ECO:0000256" key="1">
    <source>
        <dbReference type="ARBA" id="ARBA00004123"/>
    </source>
</evidence>
<evidence type="ECO:0000256" key="7">
    <source>
        <dbReference type="SAM" id="Coils"/>
    </source>
</evidence>
<dbReference type="Gene3D" id="1.10.10.60">
    <property type="entry name" value="Homeodomain-like"/>
    <property type="match status" value="1"/>
</dbReference>
<dbReference type="PROSITE" id="PS00027">
    <property type="entry name" value="HOMEOBOX_1"/>
    <property type="match status" value="1"/>
</dbReference>
<feature type="DNA-binding region" description="Homeobox" evidence="5">
    <location>
        <begin position="158"/>
        <end position="192"/>
    </location>
</feature>
<dbReference type="AlphaFoldDB" id="A0AA39SVC1"/>
<keyword evidence="7" id="KW-0175">Coiled coil</keyword>
<evidence type="ECO:0000313" key="9">
    <source>
        <dbReference type="EMBL" id="KAK0596339.1"/>
    </source>
</evidence>
<organism evidence="9 10">
    <name type="scientific">Acer saccharum</name>
    <name type="common">Sugar maple</name>
    <dbReference type="NCBI Taxonomy" id="4024"/>
    <lineage>
        <taxon>Eukaryota</taxon>
        <taxon>Viridiplantae</taxon>
        <taxon>Streptophyta</taxon>
        <taxon>Embryophyta</taxon>
        <taxon>Tracheophyta</taxon>
        <taxon>Spermatophyta</taxon>
        <taxon>Magnoliopsida</taxon>
        <taxon>eudicotyledons</taxon>
        <taxon>Gunneridae</taxon>
        <taxon>Pentapetalae</taxon>
        <taxon>rosids</taxon>
        <taxon>malvids</taxon>
        <taxon>Sapindales</taxon>
        <taxon>Sapindaceae</taxon>
        <taxon>Hippocastanoideae</taxon>
        <taxon>Acereae</taxon>
        <taxon>Acer</taxon>
    </lineage>
</organism>
<keyword evidence="4 5" id="KW-0539">Nucleus</keyword>
<proteinExistence type="predicted"/>
<dbReference type="GO" id="GO:0003677">
    <property type="term" value="F:DNA binding"/>
    <property type="evidence" value="ECO:0007669"/>
    <property type="project" value="UniProtKB-UniRule"/>
</dbReference>
<name>A0AA39SVC1_ACESA</name>
<evidence type="ECO:0000313" key="10">
    <source>
        <dbReference type="Proteomes" id="UP001168877"/>
    </source>
</evidence>
<reference evidence="9" key="1">
    <citation type="journal article" date="2022" name="Plant J.">
        <title>Strategies of tolerance reflected in two North American maple genomes.</title>
        <authorList>
            <person name="McEvoy S.L."/>
            <person name="Sezen U.U."/>
            <person name="Trouern-Trend A."/>
            <person name="McMahon S.M."/>
            <person name="Schaberg P.G."/>
            <person name="Yang J."/>
            <person name="Wegrzyn J.L."/>
            <person name="Swenson N.G."/>
        </authorList>
    </citation>
    <scope>NUCLEOTIDE SEQUENCE</scope>
    <source>
        <strain evidence="9">NS2018</strain>
    </source>
</reference>
<dbReference type="PROSITE" id="PS51450">
    <property type="entry name" value="LRR"/>
    <property type="match status" value="1"/>
</dbReference>
<feature type="domain" description="Homeobox" evidence="8">
    <location>
        <begin position="156"/>
        <end position="191"/>
    </location>
</feature>
<dbReference type="Pfam" id="PF00046">
    <property type="entry name" value="Homeodomain"/>
    <property type="match status" value="1"/>
</dbReference>
<dbReference type="SUPFAM" id="SSF46689">
    <property type="entry name" value="Homeodomain-like"/>
    <property type="match status" value="1"/>
</dbReference>
<evidence type="ECO:0000256" key="5">
    <source>
        <dbReference type="PROSITE-ProRule" id="PRU00108"/>
    </source>
</evidence>
<sequence>MLEDLEVTLCALLEQIIISSDRLKKLRISYCIKLKEIEIDTPNLLSLHYWNHPILTSKVNVPCPWKLYFINIVDELGNKVDPDVQWFLNMKRFLGASNQIKLLSINVKSNRISNLPDLLVLPLSFPHGGMEIPRFVFLTPTVIKGDASMSFCKEFPHPNDKQRNDLSAQLGMESKQIKFWFQNRRTQIKTQLKRHENVLLKQEQNGIRAENKMLKEAMRNPLCTTCGCLEAMTSGGGGGINFELNG</sequence>
<dbReference type="CDD" id="cd00086">
    <property type="entry name" value="homeodomain"/>
    <property type="match status" value="1"/>
</dbReference>
<evidence type="ECO:0000256" key="6">
    <source>
        <dbReference type="RuleBase" id="RU000682"/>
    </source>
</evidence>
<evidence type="ECO:0000256" key="4">
    <source>
        <dbReference type="ARBA" id="ARBA00023242"/>
    </source>
</evidence>
<comment type="caution">
    <text evidence="9">The sequence shown here is derived from an EMBL/GenBank/DDBJ whole genome shotgun (WGS) entry which is preliminary data.</text>
</comment>
<keyword evidence="2 5" id="KW-0238">DNA-binding</keyword>
<dbReference type="GO" id="GO:0000981">
    <property type="term" value="F:DNA-binding transcription factor activity, RNA polymerase II-specific"/>
    <property type="evidence" value="ECO:0007669"/>
    <property type="project" value="InterPro"/>
</dbReference>
<dbReference type="SMART" id="SM00389">
    <property type="entry name" value="HOX"/>
    <property type="match status" value="1"/>
</dbReference>
<dbReference type="InterPro" id="IPR009057">
    <property type="entry name" value="Homeodomain-like_sf"/>
</dbReference>
<dbReference type="InterPro" id="IPR001611">
    <property type="entry name" value="Leu-rich_rpt"/>
</dbReference>
<evidence type="ECO:0000256" key="3">
    <source>
        <dbReference type="ARBA" id="ARBA00023155"/>
    </source>
</evidence>
<comment type="subcellular location">
    <subcellularLocation>
        <location evidence="1 5 6">Nucleus</location>
    </subcellularLocation>
</comment>
<dbReference type="PROSITE" id="PS50071">
    <property type="entry name" value="HOMEOBOX_2"/>
    <property type="match status" value="1"/>
</dbReference>
<dbReference type="GO" id="GO:0005634">
    <property type="term" value="C:nucleus"/>
    <property type="evidence" value="ECO:0007669"/>
    <property type="project" value="UniProtKB-SubCell"/>
</dbReference>
<keyword evidence="10" id="KW-1185">Reference proteome</keyword>
<dbReference type="InterPro" id="IPR042160">
    <property type="entry name" value="HD-Zip_IV"/>
</dbReference>
<dbReference type="InterPro" id="IPR017970">
    <property type="entry name" value="Homeobox_CS"/>
</dbReference>
<evidence type="ECO:0000259" key="8">
    <source>
        <dbReference type="PROSITE" id="PS50071"/>
    </source>
</evidence>
<reference evidence="9" key="2">
    <citation type="submission" date="2023-06" db="EMBL/GenBank/DDBJ databases">
        <authorList>
            <person name="Swenson N.G."/>
            <person name="Wegrzyn J.L."/>
            <person name="Mcevoy S.L."/>
        </authorList>
    </citation>
    <scope>NUCLEOTIDE SEQUENCE</scope>
    <source>
        <strain evidence="9">NS2018</strain>
        <tissue evidence="9">Leaf</tissue>
    </source>
</reference>
<gene>
    <name evidence="9" type="ORF">LWI29_014742</name>
</gene>
<dbReference type="Gene3D" id="3.30.2010.30">
    <property type="match status" value="1"/>
</dbReference>
<dbReference type="InterPro" id="IPR001356">
    <property type="entry name" value="HD"/>
</dbReference>
<dbReference type="PANTHER" id="PTHR45654">
    <property type="entry name" value="HOMEOBOX-LEUCINE ZIPPER PROTEIN MERISTEM L1"/>
    <property type="match status" value="1"/>
</dbReference>
<keyword evidence="3 5" id="KW-0371">Homeobox</keyword>
<protein>
    <recommendedName>
        <fullName evidence="8">Homeobox domain-containing protein</fullName>
    </recommendedName>
</protein>
<evidence type="ECO:0000256" key="2">
    <source>
        <dbReference type="ARBA" id="ARBA00023125"/>
    </source>
</evidence>
<dbReference type="PANTHER" id="PTHR45654:SF107">
    <property type="entry name" value="HOMEOBOX-LEUCINE ZIPPER PROTEIN ANTHOCYANINLESS 2-LIKE ISOFORM X1"/>
    <property type="match status" value="1"/>
</dbReference>
<accession>A0AA39SVC1</accession>
<dbReference type="EMBL" id="JAUESC010000004">
    <property type="protein sequence ID" value="KAK0596339.1"/>
    <property type="molecule type" value="Genomic_DNA"/>
</dbReference>
<feature type="coiled-coil region" evidence="7">
    <location>
        <begin position="185"/>
        <end position="220"/>
    </location>
</feature>
<dbReference type="Proteomes" id="UP001168877">
    <property type="component" value="Unassembled WGS sequence"/>
</dbReference>